<evidence type="ECO:0000313" key="1">
    <source>
        <dbReference type="EMBL" id="KAL0148727.1"/>
    </source>
</evidence>
<proteinExistence type="predicted"/>
<dbReference type="EMBL" id="JAMKFB020000679">
    <property type="protein sequence ID" value="KAL0148727.1"/>
    <property type="molecule type" value="Genomic_DNA"/>
</dbReference>
<dbReference type="AlphaFoldDB" id="A0ABD0MFB4"/>
<comment type="caution">
    <text evidence="1">The sequence shown here is derived from an EMBL/GenBank/DDBJ whole genome shotgun (WGS) entry which is preliminary data.</text>
</comment>
<gene>
    <name evidence="1" type="ORF">M9458_055905</name>
</gene>
<organism evidence="1 2">
    <name type="scientific">Cirrhinus mrigala</name>
    <name type="common">Mrigala</name>
    <dbReference type="NCBI Taxonomy" id="683832"/>
    <lineage>
        <taxon>Eukaryota</taxon>
        <taxon>Metazoa</taxon>
        <taxon>Chordata</taxon>
        <taxon>Craniata</taxon>
        <taxon>Vertebrata</taxon>
        <taxon>Euteleostomi</taxon>
        <taxon>Actinopterygii</taxon>
        <taxon>Neopterygii</taxon>
        <taxon>Teleostei</taxon>
        <taxon>Ostariophysi</taxon>
        <taxon>Cypriniformes</taxon>
        <taxon>Cyprinidae</taxon>
        <taxon>Labeoninae</taxon>
        <taxon>Labeonini</taxon>
        <taxon>Cirrhinus</taxon>
    </lineage>
</organism>
<accession>A0ABD0MFB4</accession>
<dbReference type="Proteomes" id="UP001529510">
    <property type="component" value="Unassembled WGS sequence"/>
</dbReference>
<keyword evidence="2" id="KW-1185">Reference proteome</keyword>
<name>A0ABD0MFB4_CIRMR</name>
<feature type="non-terminal residue" evidence="1">
    <location>
        <position position="73"/>
    </location>
</feature>
<protein>
    <submittedName>
        <fullName evidence="1">Uncharacterized protein</fullName>
    </submittedName>
</protein>
<reference evidence="1 2" key="1">
    <citation type="submission" date="2024-05" db="EMBL/GenBank/DDBJ databases">
        <title>Genome sequencing and assembly of Indian major carp, Cirrhinus mrigala (Hamilton, 1822).</title>
        <authorList>
            <person name="Mohindra V."/>
            <person name="Chowdhury L.M."/>
            <person name="Lal K."/>
            <person name="Jena J.K."/>
        </authorList>
    </citation>
    <scope>NUCLEOTIDE SEQUENCE [LARGE SCALE GENOMIC DNA]</scope>
    <source>
        <strain evidence="1">CM1030</strain>
        <tissue evidence="1">Blood</tissue>
    </source>
</reference>
<sequence length="73" mass="7941">MACFWPRSGKQERSAQVPSFHAACGPDHHATCARCGPVLCRILTPCQIPTPLACTRVTSYDAASCENRQALHD</sequence>
<evidence type="ECO:0000313" key="2">
    <source>
        <dbReference type="Proteomes" id="UP001529510"/>
    </source>
</evidence>